<name>A0ABW2PI14_9BACL</name>
<proteinExistence type="predicted"/>
<organism evidence="1 2">
    <name type="scientific">Exiguobacterium aestuarii</name>
    <dbReference type="NCBI Taxonomy" id="273527"/>
    <lineage>
        <taxon>Bacteria</taxon>
        <taxon>Bacillati</taxon>
        <taxon>Bacillota</taxon>
        <taxon>Bacilli</taxon>
        <taxon>Bacillales</taxon>
        <taxon>Bacillales Family XII. Incertae Sedis</taxon>
        <taxon>Exiguobacterium</taxon>
    </lineage>
</organism>
<gene>
    <name evidence="1" type="ORF">ACFQO8_01125</name>
</gene>
<accession>A0ABW2PI14</accession>
<dbReference type="RefSeq" id="WP_214786202.1">
    <property type="nucleotide sequence ID" value="NZ_JANIEL010000063.1"/>
</dbReference>
<protein>
    <submittedName>
        <fullName evidence="1">Uncharacterized protein</fullName>
    </submittedName>
</protein>
<dbReference type="Proteomes" id="UP001596439">
    <property type="component" value="Unassembled WGS sequence"/>
</dbReference>
<dbReference type="EMBL" id="JBHTCE010000001">
    <property type="protein sequence ID" value="MFC7388722.1"/>
    <property type="molecule type" value="Genomic_DNA"/>
</dbReference>
<comment type="caution">
    <text evidence="1">The sequence shown here is derived from an EMBL/GenBank/DDBJ whole genome shotgun (WGS) entry which is preliminary data.</text>
</comment>
<reference evidence="2" key="1">
    <citation type="journal article" date="2019" name="Int. J. Syst. Evol. Microbiol.">
        <title>The Global Catalogue of Microorganisms (GCM) 10K type strain sequencing project: providing services to taxonomists for standard genome sequencing and annotation.</title>
        <authorList>
            <consortium name="The Broad Institute Genomics Platform"/>
            <consortium name="The Broad Institute Genome Sequencing Center for Infectious Disease"/>
            <person name="Wu L."/>
            <person name="Ma J."/>
        </authorList>
    </citation>
    <scope>NUCLEOTIDE SEQUENCE [LARGE SCALE GENOMIC DNA]</scope>
    <source>
        <strain evidence="2">CCUG 55590</strain>
    </source>
</reference>
<keyword evidence="2" id="KW-1185">Reference proteome</keyword>
<evidence type="ECO:0000313" key="2">
    <source>
        <dbReference type="Proteomes" id="UP001596439"/>
    </source>
</evidence>
<evidence type="ECO:0000313" key="1">
    <source>
        <dbReference type="EMBL" id="MFC7388722.1"/>
    </source>
</evidence>
<sequence>MKTEAEIIQALQTAASLTPSLTVTQYQRWSQGQNAPTFLDILSVYGTWTNALKASGLLEIRRYESQDMIQALRLASVEEGRLTSAQYRRWASGRSVPSLGDIINHFGSWSLAVKAVERLEEEHFTVQPSKDKAEIVQALYEAYRVLTPFNAITYQKWAKRFNKPSVAKVSRRFGSWKRALCELGIHEMTDQK</sequence>